<evidence type="ECO:0000256" key="7">
    <source>
        <dbReference type="SAM" id="MobiDB-lite"/>
    </source>
</evidence>
<dbReference type="PANTHER" id="PTHR40942:SF2">
    <property type="entry name" value="CYTOCHROME-RELATED"/>
    <property type="match status" value="1"/>
</dbReference>
<evidence type="ECO:0000313" key="10">
    <source>
        <dbReference type="EMBL" id="SIR98480.1"/>
    </source>
</evidence>
<keyword evidence="3 6" id="KW-0479">Metal-binding</keyword>
<dbReference type="PRINTS" id="PR00607">
    <property type="entry name" value="CYTCHROMECIE"/>
</dbReference>
<dbReference type="Gene3D" id="1.10.760.10">
    <property type="entry name" value="Cytochrome c-like domain"/>
    <property type="match status" value="1"/>
</dbReference>
<keyword evidence="5 6" id="KW-0408">Iron</keyword>
<evidence type="ECO:0000256" key="1">
    <source>
        <dbReference type="ARBA" id="ARBA00022448"/>
    </source>
</evidence>
<dbReference type="RefSeq" id="WP_076555629.1">
    <property type="nucleotide sequence ID" value="NZ_FTNU01000012.1"/>
</dbReference>
<dbReference type="PROSITE" id="PS51257">
    <property type="entry name" value="PROKAR_LIPOPROTEIN"/>
    <property type="match status" value="1"/>
</dbReference>
<dbReference type="GO" id="GO:0020037">
    <property type="term" value="F:heme binding"/>
    <property type="evidence" value="ECO:0007669"/>
    <property type="project" value="InterPro"/>
</dbReference>
<dbReference type="InterPro" id="IPR002323">
    <property type="entry name" value="Cyt_CIE"/>
</dbReference>
<keyword evidence="1" id="KW-0813">Transport</keyword>
<sequence>MSIMRWVLLLCLPMMVVACGDEPPAKTASNNQSSQPVSREAAGEQNNNEQSSDTQSAQQEATDKDTQQEAVQAPEPSEPKAAVVAASLEEGRALYDKTCKVCHDAGLLDAPKLSAKADWQKRLSEKGLETLQQHSAQGFNKMPAQATGDVSEAQVYAAVNYILEQNK</sequence>
<accession>A0A1N7FDX4</accession>
<protein>
    <submittedName>
        <fullName evidence="10">Cytochrome c5</fullName>
    </submittedName>
</protein>
<dbReference type="GO" id="GO:0009055">
    <property type="term" value="F:electron transfer activity"/>
    <property type="evidence" value="ECO:0007669"/>
    <property type="project" value="InterPro"/>
</dbReference>
<keyword evidence="11" id="KW-1185">Reference proteome</keyword>
<evidence type="ECO:0000313" key="11">
    <source>
        <dbReference type="Proteomes" id="UP000187495"/>
    </source>
</evidence>
<feature type="compositionally biased region" description="Polar residues" evidence="7">
    <location>
        <begin position="44"/>
        <end position="60"/>
    </location>
</feature>
<evidence type="ECO:0000256" key="3">
    <source>
        <dbReference type="ARBA" id="ARBA00022723"/>
    </source>
</evidence>
<feature type="signal peptide" evidence="8">
    <location>
        <begin position="1"/>
        <end position="20"/>
    </location>
</feature>
<dbReference type="PROSITE" id="PS51007">
    <property type="entry name" value="CYTC"/>
    <property type="match status" value="1"/>
</dbReference>
<dbReference type="Proteomes" id="UP000187495">
    <property type="component" value="Unassembled WGS sequence"/>
</dbReference>
<evidence type="ECO:0000256" key="4">
    <source>
        <dbReference type="ARBA" id="ARBA00022982"/>
    </source>
</evidence>
<evidence type="ECO:0000259" key="9">
    <source>
        <dbReference type="PROSITE" id="PS51007"/>
    </source>
</evidence>
<evidence type="ECO:0000256" key="2">
    <source>
        <dbReference type="ARBA" id="ARBA00022617"/>
    </source>
</evidence>
<keyword evidence="2 6" id="KW-0349">Heme</keyword>
<dbReference type="InterPro" id="IPR009056">
    <property type="entry name" value="Cyt_c-like_dom"/>
</dbReference>
<feature type="compositionally biased region" description="Polar residues" evidence="7">
    <location>
        <begin position="27"/>
        <end position="37"/>
    </location>
</feature>
<gene>
    <name evidence="10" type="ORF">SAMN02745664_11232</name>
</gene>
<feature type="region of interest" description="Disordered" evidence="7">
    <location>
        <begin position="25"/>
        <end position="82"/>
    </location>
</feature>
<dbReference type="Pfam" id="PF13442">
    <property type="entry name" value="Cytochrome_CBB3"/>
    <property type="match status" value="1"/>
</dbReference>
<dbReference type="InterPro" id="IPR036909">
    <property type="entry name" value="Cyt_c-like_dom_sf"/>
</dbReference>
<dbReference type="STRING" id="34061.B0189_04380"/>
<feature type="chain" id="PRO_5013043232" evidence="8">
    <location>
        <begin position="21"/>
        <end position="167"/>
    </location>
</feature>
<name>A0A1N7FDX4_9GAMM</name>
<dbReference type="PANTHER" id="PTHR40942">
    <property type="match status" value="1"/>
</dbReference>
<reference evidence="11" key="1">
    <citation type="submission" date="2017-01" db="EMBL/GenBank/DDBJ databases">
        <authorList>
            <person name="Varghese N."/>
            <person name="Submissions S."/>
        </authorList>
    </citation>
    <scope>NUCLEOTIDE SEQUENCE [LARGE SCALE GENOMIC DNA]</scope>
    <source>
        <strain evidence="11">DSM 21768</strain>
    </source>
</reference>
<evidence type="ECO:0000256" key="8">
    <source>
        <dbReference type="SAM" id="SignalP"/>
    </source>
</evidence>
<keyword evidence="4" id="KW-0249">Electron transport</keyword>
<dbReference type="SUPFAM" id="SSF46626">
    <property type="entry name" value="Cytochrome c"/>
    <property type="match status" value="1"/>
</dbReference>
<keyword evidence="8" id="KW-0732">Signal</keyword>
<evidence type="ECO:0000256" key="6">
    <source>
        <dbReference type="PROSITE-ProRule" id="PRU00433"/>
    </source>
</evidence>
<organism evidence="10 11">
    <name type="scientific">Moraxella cuniculi DSM 21768</name>
    <dbReference type="NCBI Taxonomy" id="1122245"/>
    <lineage>
        <taxon>Bacteria</taxon>
        <taxon>Pseudomonadati</taxon>
        <taxon>Pseudomonadota</taxon>
        <taxon>Gammaproteobacteria</taxon>
        <taxon>Moraxellales</taxon>
        <taxon>Moraxellaceae</taxon>
        <taxon>Moraxella</taxon>
    </lineage>
</organism>
<dbReference type="GO" id="GO:0005506">
    <property type="term" value="F:iron ion binding"/>
    <property type="evidence" value="ECO:0007669"/>
    <property type="project" value="InterPro"/>
</dbReference>
<proteinExistence type="predicted"/>
<evidence type="ECO:0000256" key="5">
    <source>
        <dbReference type="ARBA" id="ARBA00023004"/>
    </source>
</evidence>
<feature type="domain" description="Cytochrome c" evidence="9">
    <location>
        <begin position="86"/>
        <end position="166"/>
    </location>
</feature>
<dbReference type="EMBL" id="FTNU01000012">
    <property type="protein sequence ID" value="SIR98480.1"/>
    <property type="molecule type" value="Genomic_DNA"/>
</dbReference>
<dbReference type="AlphaFoldDB" id="A0A1N7FDX4"/>